<evidence type="ECO:0000256" key="1">
    <source>
        <dbReference type="ARBA" id="ARBA00004606"/>
    </source>
</evidence>
<dbReference type="SUPFAM" id="SSF53448">
    <property type="entry name" value="Nucleotide-diphospho-sugar transferases"/>
    <property type="match status" value="1"/>
</dbReference>
<protein>
    <recommendedName>
        <fullName evidence="13">Nucleotide-diphospho-sugar transferase domain-containing protein</fullName>
    </recommendedName>
</protein>
<dbReference type="InterPro" id="IPR022751">
    <property type="entry name" value="Alpha_mannosyltransferase"/>
</dbReference>
<dbReference type="EMBL" id="JH767284">
    <property type="protein sequence ID" value="EQC25328.1"/>
    <property type="molecule type" value="Genomic_DNA"/>
</dbReference>
<evidence type="ECO:0000256" key="8">
    <source>
        <dbReference type="ARBA" id="ARBA00023136"/>
    </source>
</evidence>
<evidence type="ECO:0000256" key="5">
    <source>
        <dbReference type="ARBA" id="ARBA00022692"/>
    </source>
</evidence>
<dbReference type="InParanoid" id="T0R020"/>
<evidence type="ECO:0000256" key="4">
    <source>
        <dbReference type="ARBA" id="ARBA00022679"/>
    </source>
</evidence>
<evidence type="ECO:0008006" key="13">
    <source>
        <dbReference type="Google" id="ProtNLM"/>
    </source>
</evidence>
<dbReference type="InterPro" id="IPR029044">
    <property type="entry name" value="Nucleotide-diphossugar_trans"/>
</dbReference>
<keyword evidence="5 10" id="KW-0812">Transmembrane</keyword>
<gene>
    <name evidence="11" type="ORF">SDRG_16791</name>
</gene>
<dbReference type="GO" id="GO:0005794">
    <property type="term" value="C:Golgi apparatus"/>
    <property type="evidence" value="ECO:0007669"/>
    <property type="project" value="TreeGrafter"/>
</dbReference>
<dbReference type="OrthoDB" id="430354at2759"/>
<reference evidence="11 12" key="1">
    <citation type="submission" date="2012-04" db="EMBL/GenBank/DDBJ databases">
        <title>The Genome Sequence of Saprolegnia declina VS20.</title>
        <authorList>
            <consortium name="The Broad Institute Genome Sequencing Platform"/>
            <person name="Russ C."/>
            <person name="Nusbaum C."/>
            <person name="Tyler B."/>
            <person name="van West P."/>
            <person name="Dieguez-Uribeondo J."/>
            <person name="de Bruijn I."/>
            <person name="Tripathy S."/>
            <person name="Jiang R."/>
            <person name="Young S.K."/>
            <person name="Zeng Q."/>
            <person name="Gargeya S."/>
            <person name="Fitzgerald M."/>
            <person name="Haas B."/>
            <person name="Abouelleil A."/>
            <person name="Alvarado L."/>
            <person name="Arachchi H.M."/>
            <person name="Berlin A."/>
            <person name="Chapman S.B."/>
            <person name="Goldberg J."/>
            <person name="Griggs A."/>
            <person name="Gujja S."/>
            <person name="Hansen M."/>
            <person name="Howarth C."/>
            <person name="Imamovic A."/>
            <person name="Larimer J."/>
            <person name="McCowen C."/>
            <person name="Montmayeur A."/>
            <person name="Murphy C."/>
            <person name="Neiman D."/>
            <person name="Pearson M."/>
            <person name="Priest M."/>
            <person name="Roberts A."/>
            <person name="Saif S."/>
            <person name="Shea T."/>
            <person name="Sisk P."/>
            <person name="Sykes S."/>
            <person name="Wortman J."/>
            <person name="Nusbaum C."/>
            <person name="Birren B."/>
        </authorList>
    </citation>
    <scope>NUCLEOTIDE SEQUENCE [LARGE SCALE GENOMIC DNA]</scope>
    <source>
        <strain evidence="11 12">VS20</strain>
    </source>
</reference>
<dbReference type="GO" id="GO:0006493">
    <property type="term" value="P:protein O-linked glycosylation"/>
    <property type="evidence" value="ECO:0007669"/>
    <property type="project" value="TreeGrafter"/>
</dbReference>
<dbReference type="GO" id="GO:0000033">
    <property type="term" value="F:alpha-1,3-mannosyltransferase activity"/>
    <property type="evidence" value="ECO:0007669"/>
    <property type="project" value="TreeGrafter"/>
</dbReference>
<dbReference type="VEuPathDB" id="FungiDB:SDRG_16791"/>
<evidence type="ECO:0000313" key="12">
    <source>
        <dbReference type="Proteomes" id="UP000030762"/>
    </source>
</evidence>
<keyword evidence="7 10" id="KW-1133">Transmembrane helix</keyword>
<dbReference type="GO" id="GO:0016020">
    <property type="term" value="C:membrane"/>
    <property type="evidence" value="ECO:0007669"/>
    <property type="project" value="UniProtKB-SubCell"/>
</dbReference>
<evidence type="ECO:0000256" key="3">
    <source>
        <dbReference type="ARBA" id="ARBA00022676"/>
    </source>
</evidence>
<keyword evidence="3" id="KW-0328">Glycosyltransferase</keyword>
<name>T0R020_SAPDV</name>
<evidence type="ECO:0000256" key="9">
    <source>
        <dbReference type="ARBA" id="ARBA00023180"/>
    </source>
</evidence>
<dbReference type="PANTHER" id="PTHR31392:SF1">
    <property type="entry name" value="ALPHA-1,3-MANNOSYLTRANSFERASE MNN1-RELATED"/>
    <property type="match status" value="1"/>
</dbReference>
<dbReference type="eggNOG" id="ENOG502RZ48">
    <property type="taxonomic scope" value="Eukaryota"/>
</dbReference>
<dbReference type="GeneID" id="19957518"/>
<dbReference type="OMA" id="PMECLIG"/>
<dbReference type="STRING" id="1156394.T0R020"/>
<proteinExistence type="inferred from homology"/>
<accession>T0R020</accession>
<keyword evidence="4" id="KW-0808">Transferase</keyword>
<dbReference type="RefSeq" id="XP_008621233.1">
    <property type="nucleotide sequence ID" value="XM_008623011.1"/>
</dbReference>
<evidence type="ECO:0000256" key="6">
    <source>
        <dbReference type="ARBA" id="ARBA00022968"/>
    </source>
</evidence>
<keyword evidence="12" id="KW-1185">Reference proteome</keyword>
<evidence type="ECO:0000256" key="7">
    <source>
        <dbReference type="ARBA" id="ARBA00022989"/>
    </source>
</evidence>
<keyword evidence="8 10" id="KW-0472">Membrane</keyword>
<organism evidence="11 12">
    <name type="scientific">Saprolegnia diclina (strain VS20)</name>
    <dbReference type="NCBI Taxonomy" id="1156394"/>
    <lineage>
        <taxon>Eukaryota</taxon>
        <taxon>Sar</taxon>
        <taxon>Stramenopiles</taxon>
        <taxon>Oomycota</taxon>
        <taxon>Saprolegniomycetes</taxon>
        <taxon>Saprolegniales</taxon>
        <taxon>Saprolegniaceae</taxon>
        <taxon>Saprolegnia</taxon>
    </lineage>
</organism>
<dbReference type="AlphaFoldDB" id="T0R020"/>
<dbReference type="Proteomes" id="UP000030762">
    <property type="component" value="Unassembled WGS sequence"/>
</dbReference>
<dbReference type="Pfam" id="PF11051">
    <property type="entry name" value="Mannosyl_trans3"/>
    <property type="match status" value="1"/>
</dbReference>
<dbReference type="PANTHER" id="PTHR31392">
    <property type="entry name" value="ALPHA-1,3-MANNOSYLTRANSFERASE MNN1-RELATED"/>
    <property type="match status" value="1"/>
</dbReference>
<sequence length="480" mass="53038">MSRLRRVGAGVVALALLGLVTNYYLVSQHLALPDGRHASAQSIAFDALFDLSTPYAPAFPAARRGIALCLHTEIAAMGVSLIRELRSLGNTDPIQVYYCLPAELAPPVWTLLAEDPLVEIIDLCSLLVDAGHFQNVEAARAFQSFWLKPLALLFSSFDQVMLLDADDIFFENPSTLWASPSYTETGTLFFYDRVINTAAFSNSVVNATLENGTVIQSRYITEFIKTFPLSRFGRPPVHTPSAHFLASMLWRGHSAHEQDSSVVLVDKVRAGPTVLKVLHHLISDSRFLDPPFSWGDKESFWLAFELGGKDYRFSPWACSVVSRPFDRLVDPNSLCGSLAQYAPLETSNATLLYINGQEIIQPFDSRGYGRPSWPDRLTTLLTAMPRHVTPRHRRGPVVVDRGSLDESCLVAKGAEQLHHDAQLRQRIVWTIEAAQALDIAFRSGPALQKGFKLQSSVVAGAFVGVLLGLLCVFHVMSSDR</sequence>
<comment type="similarity">
    <text evidence="2">Belongs to the MNN1/MNT family.</text>
</comment>
<feature type="transmembrane region" description="Helical" evidence="10">
    <location>
        <begin position="457"/>
        <end position="476"/>
    </location>
</feature>
<comment type="subcellular location">
    <subcellularLocation>
        <location evidence="1">Membrane</location>
        <topology evidence="1">Single-pass type II membrane protein</topology>
    </subcellularLocation>
</comment>
<keyword evidence="9" id="KW-0325">Glycoprotein</keyword>
<evidence type="ECO:0000256" key="10">
    <source>
        <dbReference type="SAM" id="Phobius"/>
    </source>
</evidence>
<evidence type="ECO:0000256" key="2">
    <source>
        <dbReference type="ARBA" id="ARBA00009105"/>
    </source>
</evidence>
<evidence type="ECO:0000313" key="11">
    <source>
        <dbReference type="EMBL" id="EQC25328.1"/>
    </source>
</evidence>
<keyword evidence="6" id="KW-0735">Signal-anchor</keyword>